<feature type="non-terminal residue" evidence="2">
    <location>
        <position position="1"/>
    </location>
</feature>
<organism evidence="2">
    <name type="scientific">Anoplophora glabripennis</name>
    <name type="common">Asian longhorn beetle</name>
    <name type="synonym">Anoplophora nobilis</name>
    <dbReference type="NCBI Taxonomy" id="217634"/>
    <lineage>
        <taxon>Eukaryota</taxon>
        <taxon>Metazoa</taxon>
        <taxon>Ecdysozoa</taxon>
        <taxon>Arthropoda</taxon>
        <taxon>Hexapoda</taxon>
        <taxon>Insecta</taxon>
        <taxon>Pterygota</taxon>
        <taxon>Neoptera</taxon>
        <taxon>Endopterygota</taxon>
        <taxon>Coleoptera</taxon>
        <taxon>Polyphaga</taxon>
        <taxon>Cucujiformia</taxon>
        <taxon>Chrysomeloidea</taxon>
        <taxon>Cerambycidae</taxon>
        <taxon>Lamiinae</taxon>
        <taxon>Lamiini</taxon>
        <taxon>Anoplophora</taxon>
    </lineage>
</organism>
<keyword evidence="1" id="KW-0175">Coiled coil</keyword>
<name>V5I8K3_ANOGL</name>
<reference evidence="2" key="1">
    <citation type="submission" date="2013-07" db="EMBL/GenBank/DDBJ databases">
        <title>Midgut Transcriptome Profiling of Anoplphora glabripennis, a Lignocellulose Degrading, Wood-Boring Cerambycid.</title>
        <authorList>
            <person name="Scully E.D."/>
            <person name="Hoover K."/>
            <person name="Carlson J.E."/>
            <person name="Tien M."/>
            <person name="Geib S.M."/>
        </authorList>
    </citation>
    <scope>NUCLEOTIDE SEQUENCE</scope>
</reference>
<sequence length="132" mass="14720">GKLRLKAGSYSSIAVPRPALEFGASTSNKENISANILETTVEVQHAETPSPTFDESITCTPKKRKFFSPRYVGDVSSSDVLSPKRARRSLLMAKDTIQKKNLQIRALKAQNKRLRKKIVSIQGLLTHLRKKT</sequence>
<proteinExistence type="predicted"/>
<dbReference type="AlphaFoldDB" id="V5I8K3"/>
<evidence type="ECO:0000313" key="2">
    <source>
        <dbReference type="EMBL" id="JAB63931.1"/>
    </source>
</evidence>
<dbReference type="EMBL" id="GALX01004535">
    <property type="protein sequence ID" value="JAB63931.1"/>
    <property type="molecule type" value="Transcribed_RNA"/>
</dbReference>
<evidence type="ECO:0000256" key="1">
    <source>
        <dbReference type="SAM" id="Coils"/>
    </source>
</evidence>
<feature type="coiled-coil region" evidence="1">
    <location>
        <begin position="90"/>
        <end position="124"/>
    </location>
</feature>
<accession>V5I8K3</accession>
<protein>
    <submittedName>
        <fullName evidence="2">Uncharacterized protein</fullName>
    </submittedName>
</protein>